<proteinExistence type="predicted"/>
<accession>A0A4R5F8B3</accession>
<reference evidence="2 3" key="1">
    <citation type="submission" date="2019-03" db="EMBL/GenBank/DDBJ databases">
        <title>Novel species of Flavobacterium.</title>
        <authorList>
            <person name="Liu Q."/>
            <person name="Xin Y.-H."/>
        </authorList>
    </citation>
    <scope>NUCLEOTIDE SEQUENCE [LARGE SCALE GENOMIC DNA]</scope>
    <source>
        <strain evidence="2 3">LB3P52</strain>
    </source>
</reference>
<evidence type="ECO:0000313" key="2">
    <source>
        <dbReference type="EMBL" id="TDE44324.1"/>
    </source>
</evidence>
<dbReference type="AlphaFoldDB" id="A0A4R5F8B3"/>
<feature type="signal peptide" evidence="1">
    <location>
        <begin position="1"/>
        <end position="21"/>
    </location>
</feature>
<dbReference type="OrthoDB" id="10018603at2"/>
<evidence type="ECO:0000313" key="3">
    <source>
        <dbReference type="Proteomes" id="UP000294814"/>
    </source>
</evidence>
<comment type="caution">
    <text evidence="2">The sequence shown here is derived from an EMBL/GenBank/DDBJ whole genome shotgun (WGS) entry which is preliminary data.</text>
</comment>
<keyword evidence="1" id="KW-0732">Signal</keyword>
<name>A0A4R5F8B3_9FLAO</name>
<evidence type="ECO:0000256" key="1">
    <source>
        <dbReference type="SAM" id="SignalP"/>
    </source>
</evidence>
<dbReference type="EMBL" id="SMLG01000005">
    <property type="protein sequence ID" value="TDE44324.1"/>
    <property type="molecule type" value="Genomic_DNA"/>
</dbReference>
<sequence>MKIKILILVIFYLQISALCNAQSLSNIVRQDFCKNAIENYYYGNGTFNNLMNISAKRIGLDTPLKIDNAVQNLCSNIKLQNEVFKNMHELSRGLYEEEQYMSIGMRRANAMKLVHYYTAIEDVKNRKKLELSKINVQIEKKNKTPNTLPFQLSELNNNPILTINDTLKIKNDLFQIVDSLMNRNVKDEKVRFSDLKYSFLFEVDSSGNISHVINSYNNKKVKINLKSLKFNEAGYVMKNNIKKYVSFVYPLKITVSSSDVFSKIDVSVKRENDKYIIENIDTSPYASSPGGIISFKEKSLKNNSLLPPLKRHILSESPVKTTKSFLGKNTTYRKFKVDKYLINIDLKNDEKVIYKFDDVTFNITEEAN</sequence>
<dbReference type="RefSeq" id="WP_131915989.1">
    <property type="nucleotide sequence ID" value="NZ_SMLG01000005.1"/>
</dbReference>
<keyword evidence="3" id="KW-1185">Reference proteome</keyword>
<organism evidence="2 3">
    <name type="scientific">Flavobacterium rhamnosiphilum</name>
    <dbReference type="NCBI Taxonomy" id="2541724"/>
    <lineage>
        <taxon>Bacteria</taxon>
        <taxon>Pseudomonadati</taxon>
        <taxon>Bacteroidota</taxon>
        <taxon>Flavobacteriia</taxon>
        <taxon>Flavobacteriales</taxon>
        <taxon>Flavobacteriaceae</taxon>
        <taxon>Flavobacterium</taxon>
    </lineage>
</organism>
<gene>
    <name evidence="2" type="ORF">E0I26_08090</name>
</gene>
<protein>
    <submittedName>
        <fullName evidence="2">Uncharacterized protein</fullName>
    </submittedName>
</protein>
<feature type="chain" id="PRO_5020580907" evidence="1">
    <location>
        <begin position="22"/>
        <end position="368"/>
    </location>
</feature>
<dbReference type="Proteomes" id="UP000294814">
    <property type="component" value="Unassembled WGS sequence"/>
</dbReference>